<dbReference type="PANTHER" id="PTHR23537:SF1">
    <property type="entry name" value="SUGAR TRANSPORTER"/>
    <property type="match status" value="1"/>
</dbReference>
<sequence length="131" mass="14779">MRGKSDRQDLHYLKIAVFGMVIISLGIGQFFYTLVFLVILDEGLFSFNQLSYIASANCGGYLVGCLFFSLCRFGNISRTSYMLSGTAIVTSALNFCRGVNNKVLFGFLNPLFCWYCKCSNDDFLFYYGYTA</sequence>
<keyword evidence="1" id="KW-0472">Membrane</keyword>
<comment type="caution">
    <text evidence="2">The sequence shown here is derived from an EMBL/GenBank/DDBJ whole genome shotgun (WGS) entry which is preliminary data.</text>
</comment>
<evidence type="ECO:0000256" key="1">
    <source>
        <dbReference type="SAM" id="Phobius"/>
    </source>
</evidence>
<evidence type="ECO:0008006" key="4">
    <source>
        <dbReference type="Google" id="ProtNLM"/>
    </source>
</evidence>
<gene>
    <name evidence="2" type="ORF">ABID23_000817</name>
</gene>
<accession>A0ABV2HGQ8</accession>
<dbReference type="Pfam" id="PF06779">
    <property type="entry name" value="MFS_4"/>
    <property type="match status" value="1"/>
</dbReference>
<evidence type="ECO:0000313" key="3">
    <source>
        <dbReference type="Proteomes" id="UP001549086"/>
    </source>
</evidence>
<evidence type="ECO:0000313" key="2">
    <source>
        <dbReference type="EMBL" id="MET3589731.1"/>
    </source>
</evidence>
<keyword evidence="1" id="KW-0812">Transmembrane</keyword>
<proteinExistence type="predicted"/>
<feature type="transmembrane region" description="Helical" evidence="1">
    <location>
        <begin position="12"/>
        <end position="40"/>
    </location>
</feature>
<name>A0ABV2HGQ8_9HYPH</name>
<keyword evidence="3" id="KW-1185">Reference proteome</keyword>
<protein>
    <recommendedName>
        <fullName evidence="4">Nodulin-like domain-containing protein</fullName>
    </recommendedName>
</protein>
<reference evidence="2 3" key="1">
    <citation type="submission" date="2024-06" db="EMBL/GenBank/DDBJ databases">
        <title>Genomic Encyclopedia of Type Strains, Phase IV (KMG-IV): sequencing the most valuable type-strain genomes for metagenomic binning, comparative biology and taxonomic classification.</title>
        <authorList>
            <person name="Goeker M."/>
        </authorList>
    </citation>
    <scope>NUCLEOTIDE SEQUENCE [LARGE SCALE GENOMIC DNA]</scope>
    <source>
        <strain evidence="2 3">DSM 23649</strain>
    </source>
</reference>
<feature type="transmembrane region" description="Helical" evidence="1">
    <location>
        <begin position="52"/>
        <end position="73"/>
    </location>
</feature>
<dbReference type="Proteomes" id="UP001549086">
    <property type="component" value="Unassembled WGS sequence"/>
</dbReference>
<dbReference type="EMBL" id="JBEPLI010000006">
    <property type="protein sequence ID" value="MET3589731.1"/>
    <property type="molecule type" value="Genomic_DNA"/>
</dbReference>
<keyword evidence="1" id="KW-1133">Transmembrane helix</keyword>
<dbReference type="InterPro" id="IPR010645">
    <property type="entry name" value="MFS_4"/>
</dbReference>
<organism evidence="2 3">
    <name type="scientific">Bartonella silvatica</name>
    <dbReference type="NCBI Taxonomy" id="357760"/>
    <lineage>
        <taxon>Bacteria</taxon>
        <taxon>Pseudomonadati</taxon>
        <taxon>Pseudomonadota</taxon>
        <taxon>Alphaproteobacteria</taxon>
        <taxon>Hyphomicrobiales</taxon>
        <taxon>Bartonellaceae</taxon>
        <taxon>Bartonella</taxon>
    </lineage>
</organism>
<dbReference type="PANTHER" id="PTHR23537">
    <property type="match status" value="1"/>
</dbReference>
<dbReference type="RefSeq" id="WP_354189527.1">
    <property type="nucleotide sequence ID" value="NZ_JBEPLI010000006.1"/>
</dbReference>